<dbReference type="InterPro" id="IPR037461">
    <property type="entry name" value="CtCE2-like_dom"/>
</dbReference>
<comment type="caution">
    <text evidence="3">The sequence shown here is derived from an EMBL/GenBank/DDBJ whole genome shotgun (WGS) entry which is preliminary data.</text>
</comment>
<dbReference type="CDD" id="cd01831">
    <property type="entry name" value="Endoglucanase_E_like"/>
    <property type="match status" value="1"/>
</dbReference>
<dbReference type="Pfam" id="PF13472">
    <property type="entry name" value="Lipase_GDSL_2"/>
    <property type="match status" value="1"/>
</dbReference>
<evidence type="ECO:0000259" key="1">
    <source>
        <dbReference type="Pfam" id="PF13472"/>
    </source>
</evidence>
<name>A0ABQ2A743_9BACL</name>
<dbReference type="InterPro" id="IPR040794">
    <property type="entry name" value="CE2_N"/>
</dbReference>
<protein>
    <submittedName>
        <fullName evidence="3">Acetylxylan esterase</fullName>
    </submittedName>
</protein>
<keyword evidence="4" id="KW-1185">Reference proteome</keyword>
<feature type="domain" description="Carbohydrate esterase 2 N-terminal" evidence="2">
    <location>
        <begin position="15"/>
        <end position="125"/>
    </location>
</feature>
<dbReference type="SUPFAM" id="SSF52266">
    <property type="entry name" value="SGNH hydrolase"/>
    <property type="match status" value="1"/>
</dbReference>
<feature type="domain" description="SGNH hydrolase-type esterase" evidence="1">
    <location>
        <begin position="134"/>
        <end position="336"/>
    </location>
</feature>
<gene>
    <name evidence="3" type="ORF">GCM10007362_49380</name>
</gene>
<organism evidence="3 4">
    <name type="scientific">Saccharibacillus endophyticus</name>
    <dbReference type="NCBI Taxonomy" id="2060666"/>
    <lineage>
        <taxon>Bacteria</taxon>
        <taxon>Bacillati</taxon>
        <taxon>Bacillota</taxon>
        <taxon>Bacilli</taxon>
        <taxon>Bacillales</taxon>
        <taxon>Paenibacillaceae</taxon>
        <taxon>Saccharibacillus</taxon>
    </lineage>
</organism>
<dbReference type="PANTHER" id="PTHR37834:SF2">
    <property type="entry name" value="ESTERASE, SGNH HYDROLASE-TYPE"/>
    <property type="match status" value="1"/>
</dbReference>
<accession>A0ABQ2A743</accession>
<evidence type="ECO:0000259" key="2">
    <source>
        <dbReference type="Pfam" id="PF17996"/>
    </source>
</evidence>
<proteinExistence type="predicted"/>
<dbReference type="RefSeq" id="WP_172247574.1">
    <property type="nucleotide sequence ID" value="NZ_BMDD01000009.1"/>
</dbReference>
<dbReference type="EMBL" id="BMDD01000009">
    <property type="protein sequence ID" value="GGH87383.1"/>
    <property type="molecule type" value="Genomic_DNA"/>
</dbReference>
<dbReference type="Pfam" id="PF17996">
    <property type="entry name" value="CE2_N"/>
    <property type="match status" value="1"/>
</dbReference>
<evidence type="ECO:0000313" key="3">
    <source>
        <dbReference type="EMBL" id="GGH87383.1"/>
    </source>
</evidence>
<dbReference type="PANTHER" id="PTHR37834">
    <property type="entry name" value="GDSL-LIKE LIPASE/ACYLHYDROLASE DOMAIN PROTEIN (AFU_ORTHOLOGUE AFUA_2G00620)"/>
    <property type="match status" value="1"/>
</dbReference>
<dbReference type="InterPro" id="IPR036514">
    <property type="entry name" value="SGNH_hydro_sf"/>
</dbReference>
<dbReference type="Gene3D" id="2.60.120.260">
    <property type="entry name" value="Galactose-binding domain-like"/>
    <property type="match status" value="1"/>
</dbReference>
<evidence type="ECO:0000313" key="4">
    <source>
        <dbReference type="Proteomes" id="UP000605427"/>
    </source>
</evidence>
<reference evidence="4" key="1">
    <citation type="journal article" date="2019" name="Int. J. Syst. Evol. Microbiol.">
        <title>The Global Catalogue of Microorganisms (GCM) 10K type strain sequencing project: providing services to taxonomists for standard genome sequencing and annotation.</title>
        <authorList>
            <consortium name="The Broad Institute Genomics Platform"/>
            <consortium name="The Broad Institute Genome Sequencing Center for Infectious Disease"/>
            <person name="Wu L."/>
            <person name="Ma J."/>
        </authorList>
    </citation>
    <scope>NUCLEOTIDE SEQUENCE [LARGE SCALE GENOMIC DNA]</scope>
    <source>
        <strain evidence="4">CCM 8702</strain>
    </source>
</reference>
<sequence length="365" mass="40687">MNEFRATGHEVKKLGRTHAHNETLWLALSGSGIEFSFTGKKAEVTFRGDSTAQGTNNWARVGIWVNGTRVADAQIDQARKTYTAFESETDETVVVRIVKLSEAAMSTVGVERIAVDAETGIQPTPAKKHKIEIIGDSITCGYGIDDEHAEHSFSTATEDVTKAYSYQTVQALDADYSIVSYSGYGIISGYTDNDTKLLTHLIPDYYEKWAKSEGRPDGTLDPLSVDWDFTQFVPDLIVVNLGTNDDSYTQDNPGRQTEFAAQYTEFLKTVRRRNPHAVILCALGIMGDRLYPFVEQAVSRYIEATGDFKATTLKFDVQRAEDGYAADYHPSRKTHRQAAEQLVRHIQKLLPEFSEKPATSYLVNS</sequence>
<dbReference type="Gene3D" id="3.40.50.1110">
    <property type="entry name" value="SGNH hydrolase"/>
    <property type="match status" value="1"/>
</dbReference>
<dbReference type="Proteomes" id="UP000605427">
    <property type="component" value="Unassembled WGS sequence"/>
</dbReference>
<dbReference type="InterPro" id="IPR013830">
    <property type="entry name" value="SGNH_hydro"/>
</dbReference>
<dbReference type="InterPro" id="IPR052762">
    <property type="entry name" value="PCW_deacetylase/CE"/>
</dbReference>